<dbReference type="InterPro" id="IPR019775">
    <property type="entry name" value="WD40_repeat_CS"/>
</dbReference>
<evidence type="ECO:0000313" key="7">
    <source>
        <dbReference type="EMBL" id="TQB69412.1"/>
    </source>
</evidence>
<evidence type="ECO:0000256" key="4">
    <source>
        <dbReference type="ARBA" id="ARBA00023242"/>
    </source>
</evidence>
<evidence type="ECO:0000256" key="5">
    <source>
        <dbReference type="PROSITE-ProRule" id="PRU00221"/>
    </source>
</evidence>
<evidence type="ECO:0000256" key="2">
    <source>
        <dbReference type="ARBA" id="ARBA00022574"/>
    </source>
</evidence>
<dbReference type="InterPro" id="IPR036322">
    <property type="entry name" value="WD40_repeat_dom_sf"/>
</dbReference>
<accession>A0A507QQK7</accession>
<dbReference type="SMART" id="SM00320">
    <property type="entry name" value="WD40"/>
    <property type="match status" value="6"/>
</dbReference>
<keyword evidence="2 5" id="KW-0853">WD repeat</keyword>
<dbReference type="AlphaFoldDB" id="A0A507QQK7"/>
<dbReference type="Gene3D" id="2.130.10.10">
    <property type="entry name" value="YVTN repeat-like/Quinoprotein amine dehydrogenase"/>
    <property type="match status" value="1"/>
</dbReference>
<feature type="region of interest" description="Disordered" evidence="6">
    <location>
        <begin position="189"/>
        <end position="211"/>
    </location>
</feature>
<feature type="compositionally biased region" description="Low complexity" evidence="6">
    <location>
        <begin position="563"/>
        <end position="576"/>
    </location>
</feature>
<dbReference type="PANTHER" id="PTHR19865:SF0">
    <property type="entry name" value="U3 SMALL NUCLEOLAR RNA-INTERACTING PROTEIN 2"/>
    <property type="match status" value="1"/>
</dbReference>
<dbReference type="GO" id="GO:0034511">
    <property type="term" value="F:U3 snoRNA binding"/>
    <property type="evidence" value="ECO:0007669"/>
    <property type="project" value="InterPro"/>
</dbReference>
<evidence type="ECO:0000313" key="8">
    <source>
        <dbReference type="Proteomes" id="UP000319663"/>
    </source>
</evidence>
<dbReference type="CDD" id="cd00200">
    <property type="entry name" value="WD40"/>
    <property type="match status" value="1"/>
</dbReference>
<feature type="repeat" description="WD" evidence="5">
    <location>
        <begin position="272"/>
        <end position="319"/>
    </location>
</feature>
<dbReference type="InterPro" id="IPR001680">
    <property type="entry name" value="WD40_rpt"/>
</dbReference>
<dbReference type="SUPFAM" id="SSF50978">
    <property type="entry name" value="WD40 repeat-like"/>
    <property type="match status" value="1"/>
</dbReference>
<dbReference type="Pfam" id="PF00400">
    <property type="entry name" value="WD40"/>
    <property type="match status" value="4"/>
</dbReference>
<dbReference type="InterPro" id="IPR015943">
    <property type="entry name" value="WD40/YVTN_repeat-like_dom_sf"/>
</dbReference>
<comment type="subcellular location">
    <subcellularLocation>
        <location evidence="1">Nucleus</location>
    </subcellularLocation>
</comment>
<dbReference type="PROSITE" id="PS50082">
    <property type="entry name" value="WD_REPEATS_2"/>
    <property type="match status" value="3"/>
</dbReference>
<dbReference type="Proteomes" id="UP000319663">
    <property type="component" value="Unassembled WGS sequence"/>
</dbReference>
<feature type="region of interest" description="Disordered" evidence="6">
    <location>
        <begin position="1"/>
        <end position="86"/>
    </location>
</feature>
<feature type="region of interest" description="Disordered" evidence="6">
    <location>
        <begin position="557"/>
        <end position="579"/>
    </location>
</feature>
<name>A0A507QQK7_MONPU</name>
<evidence type="ECO:0000256" key="3">
    <source>
        <dbReference type="ARBA" id="ARBA00022737"/>
    </source>
</evidence>
<dbReference type="GO" id="GO:0032040">
    <property type="term" value="C:small-subunit processome"/>
    <property type="evidence" value="ECO:0007669"/>
    <property type="project" value="TreeGrafter"/>
</dbReference>
<feature type="region of interest" description="Disordered" evidence="6">
    <location>
        <begin position="513"/>
        <end position="542"/>
    </location>
</feature>
<keyword evidence="4" id="KW-0539">Nucleus</keyword>
<dbReference type="PANTHER" id="PTHR19865">
    <property type="entry name" value="U3 SMALL NUCLEOLAR RNA INTERACTING PROTEIN 2"/>
    <property type="match status" value="1"/>
</dbReference>
<dbReference type="EMBL" id="VIFY01000155">
    <property type="protein sequence ID" value="TQB69412.1"/>
    <property type="molecule type" value="Genomic_DNA"/>
</dbReference>
<keyword evidence="8" id="KW-1185">Reference proteome</keyword>
<feature type="compositionally biased region" description="Basic and acidic residues" evidence="6">
    <location>
        <begin position="36"/>
        <end position="49"/>
    </location>
</feature>
<gene>
    <name evidence="7" type="primary">RRP9</name>
    <name evidence="7" type="ORF">MPDQ_001911</name>
</gene>
<comment type="caution">
    <text evidence="7">The sequence shown here is derived from an EMBL/GenBank/DDBJ whole genome shotgun (WGS) entry which is preliminary data.</text>
</comment>
<keyword evidence="3" id="KW-0677">Repeat</keyword>
<feature type="compositionally biased region" description="Polar residues" evidence="6">
    <location>
        <begin position="189"/>
        <end position="199"/>
    </location>
</feature>
<organism evidence="7 8">
    <name type="scientific">Monascus purpureus</name>
    <name type="common">Red mold</name>
    <name type="synonym">Monascus anka</name>
    <dbReference type="NCBI Taxonomy" id="5098"/>
    <lineage>
        <taxon>Eukaryota</taxon>
        <taxon>Fungi</taxon>
        <taxon>Dikarya</taxon>
        <taxon>Ascomycota</taxon>
        <taxon>Pezizomycotina</taxon>
        <taxon>Eurotiomycetes</taxon>
        <taxon>Eurotiomycetidae</taxon>
        <taxon>Eurotiales</taxon>
        <taxon>Aspergillaceae</taxon>
        <taxon>Monascus</taxon>
    </lineage>
</organism>
<dbReference type="InterPro" id="IPR039241">
    <property type="entry name" value="Rrp9-like"/>
</dbReference>
<dbReference type="OrthoDB" id="189968at2759"/>
<feature type="compositionally biased region" description="Acidic residues" evidence="6">
    <location>
        <begin position="55"/>
        <end position="84"/>
    </location>
</feature>
<dbReference type="PROSITE" id="PS50294">
    <property type="entry name" value="WD_REPEATS_REGION"/>
    <property type="match status" value="1"/>
</dbReference>
<proteinExistence type="predicted"/>
<protein>
    <submittedName>
        <fullName evidence="7">Pre-rRNA processing protein</fullName>
    </submittedName>
</protein>
<dbReference type="STRING" id="5098.A0A507QQK7"/>
<feature type="repeat" description="WD" evidence="5">
    <location>
        <begin position="230"/>
        <end position="271"/>
    </location>
</feature>
<feature type="compositionally biased region" description="Basic and acidic residues" evidence="6">
    <location>
        <begin position="513"/>
        <end position="531"/>
    </location>
</feature>
<reference evidence="7 8" key="1">
    <citation type="submission" date="2019-06" db="EMBL/GenBank/DDBJ databases">
        <title>Wine fermentation using esterase from Monascus purpureus.</title>
        <authorList>
            <person name="Geng C."/>
            <person name="Zhang Y."/>
        </authorList>
    </citation>
    <scope>NUCLEOTIDE SEQUENCE [LARGE SCALE GENOMIC DNA]</scope>
    <source>
        <strain evidence="7">HQ1</strain>
    </source>
</reference>
<evidence type="ECO:0000256" key="1">
    <source>
        <dbReference type="ARBA" id="ARBA00004123"/>
    </source>
</evidence>
<evidence type="ECO:0000256" key="6">
    <source>
        <dbReference type="SAM" id="MobiDB-lite"/>
    </source>
</evidence>
<dbReference type="PROSITE" id="PS00678">
    <property type="entry name" value="WD_REPEATS_1"/>
    <property type="match status" value="1"/>
</dbReference>
<sequence length="630" mass="69005">MSSFFTLPASQRKRKREDRSTAPASKKRGVTSNGDSGKKGAEKTRDRDQSISGSDLEDDDDIIESGELGESDEESGSESDEGETAAERRLKLAERYLENIREEVDEAGFDAAEIDRDLIAERLKEDVDEFKGRAYRQIASQLSFSTASHSFFRADTQSTTSITVHAPYVYTVSKDKTLIKWELATPDLTTNSGMNSADGTSKRLPRPQRKKPKRLNFVRGIQKVTESGEEHGHTGSILSVAVSPSGKFVATGGADRKLIIWDAETMKPMKTFTQHRDSISGLAFTRHISSMSSGEQLFSGSFDRTIKTWSLSSAGHAYVETLFGHQDNVASVAAMTIDQCVSVGARDRTARLWKVADETQLVFRGGSSKNAAYHENNLDCVAPLPPNHFVTGSDSGAISLWSVHKKKPLYTIPQAHGLDPLPPIDHLSSEQDQETARLNSKHLRRMPRWITALATVPGTDIVLSGSWDGWIRAWQVSEDKKTIHPLGPVGASAPGAMITPSLQLKQTLAFDAPAKDNDSDHMDTDANSKDEGDNEEQPEPLIKGVVNDIAVFERRCETTKPGQQQFAPSSPSKSAPEPQPTGLCIVAAIGKEHRLGRWNCFANNFYTGSSSNGRNGAMVFEVSFSTSKQD</sequence>
<feature type="repeat" description="WD" evidence="5">
    <location>
        <begin position="322"/>
        <end position="363"/>
    </location>
</feature>